<reference evidence="1 2" key="1">
    <citation type="submission" date="2016-11" db="EMBL/GenBank/DDBJ databases">
        <authorList>
            <person name="Jaros S."/>
            <person name="Januszkiewicz K."/>
            <person name="Wedrychowicz H."/>
        </authorList>
    </citation>
    <scope>NUCLEOTIDE SEQUENCE [LARGE SCALE GENOMIC DNA]</scope>
    <source>
        <strain evidence="1 2">GAS95</strain>
    </source>
</reference>
<dbReference type="OrthoDB" id="6709718at2"/>
<organism evidence="1 2">
    <name type="scientific">Paraburkholderia phenazinium</name>
    <dbReference type="NCBI Taxonomy" id="60549"/>
    <lineage>
        <taxon>Bacteria</taxon>
        <taxon>Pseudomonadati</taxon>
        <taxon>Pseudomonadota</taxon>
        <taxon>Betaproteobacteria</taxon>
        <taxon>Burkholderiales</taxon>
        <taxon>Burkholderiaceae</taxon>
        <taxon>Paraburkholderia</taxon>
    </lineage>
</organism>
<dbReference type="Proteomes" id="UP000185151">
    <property type="component" value="Unassembled WGS sequence"/>
</dbReference>
<dbReference type="EMBL" id="FSRU01000003">
    <property type="protein sequence ID" value="SIO68105.1"/>
    <property type="molecule type" value="Genomic_DNA"/>
</dbReference>
<accession>A0A1N6LH90</accession>
<protein>
    <submittedName>
        <fullName evidence="1">Uncharacterized protein</fullName>
    </submittedName>
</protein>
<dbReference type="AlphaFoldDB" id="A0A1N6LH90"/>
<proteinExistence type="predicted"/>
<dbReference type="Pfam" id="PF19673">
    <property type="entry name" value="DUF6176"/>
    <property type="match status" value="1"/>
</dbReference>
<evidence type="ECO:0000313" key="1">
    <source>
        <dbReference type="EMBL" id="SIO68105.1"/>
    </source>
</evidence>
<keyword evidence="2" id="KW-1185">Reference proteome</keyword>
<evidence type="ECO:0000313" key="2">
    <source>
        <dbReference type="Proteomes" id="UP000185151"/>
    </source>
</evidence>
<name>A0A1N6LH90_9BURK</name>
<sequence>MEAKADEWLRVLIERKAECLETLDREKMHFETIFKSVRDGRLRLTWFDVQSPDGAHVGTSMLAIDKIHVDYWQQCIDREIPPETFEHVVNFVPFELETMINQRGEI</sequence>
<gene>
    <name evidence="1" type="ORF">SAMN05444165_7294</name>
</gene>
<dbReference type="InterPro" id="IPR046174">
    <property type="entry name" value="DUF6176"/>
</dbReference>